<keyword evidence="2" id="KW-1185">Reference proteome</keyword>
<comment type="caution">
    <text evidence="1">The sequence shown here is derived from an EMBL/GenBank/DDBJ whole genome shotgun (WGS) entry which is preliminary data.</text>
</comment>
<organism evidence="1 2">
    <name type="scientific">Actinoplanes sandaracinus</name>
    <dbReference type="NCBI Taxonomy" id="3045177"/>
    <lineage>
        <taxon>Bacteria</taxon>
        <taxon>Bacillati</taxon>
        <taxon>Actinomycetota</taxon>
        <taxon>Actinomycetes</taxon>
        <taxon>Micromonosporales</taxon>
        <taxon>Micromonosporaceae</taxon>
        <taxon>Actinoplanes</taxon>
    </lineage>
</organism>
<gene>
    <name evidence="1" type="ORF">QLQ12_42900</name>
</gene>
<accession>A0ABT6X0H2</accession>
<proteinExistence type="predicted"/>
<evidence type="ECO:0008006" key="3">
    <source>
        <dbReference type="Google" id="ProtNLM"/>
    </source>
</evidence>
<reference evidence="1 2" key="1">
    <citation type="submission" date="2023-05" db="EMBL/GenBank/DDBJ databases">
        <title>Actinoplanes sp. NEAU-A12 genome sequencing.</title>
        <authorList>
            <person name="Wang Z.-S."/>
        </authorList>
    </citation>
    <scope>NUCLEOTIDE SEQUENCE [LARGE SCALE GENOMIC DNA]</scope>
    <source>
        <strain evidence="1 2">NEAU-A12</strain>
    </source>
</reference>
<dbReference type="SUPFAM" id="SSF56209">
    <property type="entry name" value="Nitrile hydratase alpha chain"/>
    <property type="match status" value="1"/>
</dbReference>
<evidence type="ECO:0000313" key="1">
    <source>
        <dbReference type="EMBL" id="MDI6105351.1"/>
    </source>
</evidence>
<dbReference type="RefSeq" id="WP_282766819.1">
    <property type="nucleotide sequence ID" value="NZ_JASCTH010000044.1"/>
</dbReference>
<evidence type="ECO:0000313" key="2">
    <source>
        <dbReference type="Proteomes" id="UP001241758"/>
    </source>
</evidence>
<protein>
    <recommendedName>
        <fullName evidence="3">Nitrile hydratase alpha /Thiocyanate hydrolase gamma domain-containing protein</fullName>
    </recommendedName>
</protein>
<dbReference type="Proteomes" id="UP001241758">
    <property type="component" value="Unassembled WGS sequence"/>
</dbReference>
<sequence length="120" mass="12851">MDPTERALFITAYGRLVADVWSDPDQERLLADDPHRLLAEHDLGVPPEVPVVVVRDAQGADPDIGVQVQAWLDAGAGRTFVLYVPALDPVSEQELSEHELDSVVAGIDPAGACCCPCCCT</sequence>
<dbReference type="InterPro" id="IPR036648">
    <property type="entry name" value="CN_Hdrase_a/SCN_Hdrase_g_sf"/>
</dbReference>
<dbReference type="EMBL" id="JASCTH010000044">
    <property type="protein sequence ID" value="MDI6105351.1"/>
    <property type="molecule type" value="Genomic_DNA"/>
</dbReference>
<name>A0ABT6X0H2_9ACTN</name>